<dbReference type="Pfam" id="PF04172">
    <property type="entry name" value="LrgB"/>
    <property type="match status" value="1"/>
</dbReference>
<evidence type="ECO:0000256" key="1">
    <source>
        <dbReference type="ARBA" id="ARBA00004141"/>
    </source>
</evidence>
<dbReference type="AlphaFoldDB" id="Q2H8D9"/>
<feature type="region of interest" description="Disordered" evidence="5">
    <location>
        <begin position="385"/>
        <end position="408"/>
    </location>
</feature>
<dbReference type="RefSeq" id="XP_001230031.1">
    <property type="nucleotide sequence ID" value="XM_001230030.1"/>
</dbReference>
<comment type="subcellular location">
    <subcellularLocation>
        <location evidence="1">Membrane</location>
        <topology evidence="1">Multi-pass membrane protein</topology>
    </subcellularLocation>
</comment>
<protein>
    <recommendedName>
        <fullName evidence="9">LrgB-like protein</fullName>
    </recommendedName>
</protein>
<reference evidence="8" key="1">
    <citation type="journal article" date="2015" name="Genome Announc.">
        <title>Draft genome sequence of the cellulolytic fungus Chaetomium globosum.</title>
        <authorList>
            <person name="Cuomo C.A."/>
            <person name="Untereiner W.A."/>
            <person name="Ma L.-J."/>
            <person name="Grabherr M."/>
            <person name="Birren B.W."/>
        </authorList>
    </citation>
    <scope>NUCLEOTIDE SEQUENCE [LARGE SCALE GENOMIC DNA]</scope>
    <source>
        <strain evidence="8">ATCC 6205 / CBS 148.51 / DSM 1962 / NBRC 6347 / NRRL 1970</strain>
    </source>
</reference>
<dbReference type="InParanoid" id="Q2H8D9"/>
<evidence type="ECO:0000256" key="5">
    <source>
        <dbReference type="SAM" id="MobiDB-lite"/>
    </source>
</evidence>
<dbReference type="PANTHER" id="PTHR30249">
    <property type="entry name" value="PUTATIVE SEROTONIN TRANSPORTER"/>
    <property type="match status" value="1"/>
</dbReference>
<dbReference type="PANTHER" id="PTHR30249:SF0">
    <property type="entry name" value="PLASTIDAL GLYCOLATE_GLYCERATE TRANSLOCATOR 1, CHLOROPLASTIC"/>
    <property type="match status" value="1"/>
</dbReference>
<name>Q2H8D9_CHAGB</name>
<feature type="region of interest" description="Disordered" evidence="5">
    <location>
        <begin position="70"/>
        <end position="127"/>
    </location>
</feature>
<sequence length="477" mass="50798">MSIGFTIPVVMLCNGPVSDVRSIGMIIVCFALTGLLNTSFAYFLTFLLQCLMVRYDKHFWVDKGADAEKGGRLGAQKPRKPVKSLCGGSSSGSSLTIGLDSSAESSETDEPTPRRNAPRTRPQTDTPPLQTQLQLWALRNPILLLCWLLTLTIGLPLRYHSGNDVPLATLLLFSTWLTTLAIQTAIKSPQNPLPSWLRTLLSGLLNPVLWTSLTMIAYIFTDAALSRRPLPTMLATLQTHTPLSTLIIHHRPTPPTTPTAGDVATTLLNAGLVAWGLKLYSHRRHIFSRGGLGRVGGLGGGRAWGMRRWGRRWAGGLGVAPAGAALAFAARSVTVALAGPVMGLLGGDGGLNAAMVVGSGIVYQMGLGLGVGRWLERVVVVETQTQTQTGGDRDRDRDSGEAAAVTARRRRPNHPRVVAAGVTVGINAAAMGTAYLYEVQSEAAPYAALSMIALGVMTVVFSSIPPLAAWIVKSVVE</sequence>
<keyword evidence="4 6" id="KW-0472">Membrane</keyword>
<accession>Q2H8D9</accession>
<evidence type="ECO:0000256" key="6">
    <source>
        <dbReference type="SAM" id="Phobius"/>
    </source>
</evidence>
<feature type="transmembrane region" description="Helical" evidence="6">
    <location>
        <begin position="417"/>
        <end position="437"/>
    </location>
</feature>
<dbReference type="OMA" id="LYVLWTS"/>
<feature type="transmembrane region" description="Helical" evidence="6">
    <location>
        <begin position="313"/>
        <end position="333"/>
    </location>
</feature>
<feature type="transmembrane region" description="Helical" evidence="6">
    <location>
        <begin position="353"/>
        <end position="375"/>
    </location>
</feature>
<evidence type="ECO:0000256" key="4">
    <source>
        <dbReference type="ARBA" id="ARBA00023136"/>
    </source>
</evidence>
<evidence type="ECO:0000313" key="8">
    <source>
        <dbReference type="Proteomes" id="UP000001056"/>
    </source>
</evidence>
<keyword evidence="2 6" id="KW-0812">Transmembrane</keyword>
<dbReference type="Proteomes" id="UP000001056">
    <property type="component" value="Unassembled WGS sequence"/>
</dbReference>
<dbReference type="VEuPathDB" id="FungiDB:CHGG_03515"/>
<keyword evidence="3 6" id="KW-1133">Transmembrane helix</keyword>
<dbReference type="HOGENOM" id="CLU_020485_0_0_1"/>
<dbReference type="GeneID" id="4388642"/>
<dbReference type="OrthoDB" id="2502820at2759"/>
<feature type="transmembrane region" description="Helical" evidence="6">
    <location>
        <begin position="142"/>
        <end position="159"/>
    </location>
</feature>
<feature type="transmembrane region" description="Helical" evidence="6">
    <location>
        <begin position="165"/>
        <end position="186"/>
    </location>
</feature>
<feature type="transmembrane region" description="Helical" evidence="6">
    <location>
        <begin position="23"/>
        <end position="48"/>
    </location>
</feature>
<proteinExistence type="predicted"/>
<evidence type="ECO:0000256" key="3">
    <source>
        <dbReference type="ARBA" id="ARBA00022989"/>
    </source>
</evidence>
<dbReference type="eggNOG" id="ENOG502RS74">
    <property type="taxonomic scope" value="Eukaryota"/>
</dbReference>
<dbReference type="InterPro" id="IPR007300">
    <property type="entry name" value="CidB/LrgB"/>
</dbReference>
<evidence type="ECO:0008006" key="9">
    <source>
        <dbReference type="Google" id="ProtNLM"/>
    </source>
</evidence>
<feature type="transmembrane region" description="Helical" evidence="6">
    <location>
        <begin position="198"/>
        <end position="220"/>
    </location>
</feature>
<evidence type="ECO:0000256" key="2">
    <source>
        <dbReference type="ARBA" id="ARBA00022692"/>
    </source>
</evidence>
<feature type="transmembrane region" description="Helical" evidence="6">
    <location>
        <begin position="263"/>
        <end position="280"/>
    </location>
</feature>
<dbReference type="EMBL" id="CH408030">
    <property type="protein sequence ID" value="EAQ91580.1"/>
    <property type="molecule type" value="Genomic_DNA"/>
</dbReference>
<keyword evidence="8" id="KW-1185">Reference proteome</keyword>
<dbReference type="GO" id="GO:0016020">
    <property type="term" value="C:membrane"/>
    <property type="evidence" value="ECO:0007669"/>
    <property type="project" value="UniProtKB-SubCell"/>
</dbReference>
<feature type="transmembrane region" description="Helical" evidence="6">
    <location>
        <begin position="443"/>
        <end position="472"/>
    </location>
</feature>
<organism evidence="7 8">
    <name type="scientific">Chaetomium globosum (strain ATCC 6205 / CBS 148.51 / DSM 1962 / NBRC 6347 / NRRL 1970)</name>
    <name type="common">Soil fungus</name>
    <dbReference type="NCBI Taxonomy" id="306901"/>
    <lineage>
        <taxon>Eukaryota</taxon>
        <taxon>Fungi</taxon>
        <taxon>Dikarya</taxon>
        <taxon>Ascomycota</taxon>
        <taxon>Pezizomycotina</taxon>
        <taxon>Sordariomycetes</taxon>
        <taxon>Sordariomycetidae</taxon>
        <taxon>Sordariales</taxon>
        <taxon>Chaetomiaceae</taxon>
        <taxon>Chaetomium</taxon>
    </lineage>
</organism>
<feature type="compositionally biased region" description="Low complexity" evidence="5">
    <location>
        <begin position="84"/>
        <end position="102"/>
    </location>
</feature>
<feature type="compositionally biased region" description="Basic and acidic residues" evidence="5">
    <location>
        <begin position="391"/>
        <end position="400"/>
    </location>
</feature>
<evidence type="ECO:0000313" key="7">
    <source>
        <dbReference type="EMBL" id="EAQ91580.1"/>
    </source>
</evidence>
<gene>
    <name evidence="7" type="ORF">CHGG_03515</name>
</gene>